<evidence type="ECO:0000259" key="9">
    <source>
        <dbReference type="PROSITE" id="PS50015"/>
    </source>
</evidence>
<protein>
    <recommendedName>
        <fullName evidence="3">Mesencephalic astrocyte-derived neurotrophic factor homolog</fullName>
    </recommendedName>
    <alternativeName>
        <fullName evidence="7">MANF/CDNF-like protein</fullName>
    </alternativeName>
</protein>
<dbReference type="Gene3D" id="1.10.720.30">
    <property type="entry name" value="SAP domain"/>
    <property type="match status" value="1"/>
</dbReference>
<dbReference type="Pfam" id="PF20145">
    <property type="entry name" value="ARMET_N"/>
    <property type="match status" value="1"/>
</dbReference>
<dbReference type="Proteomes" id="UP001165740">
    <property type="component" value="Chromosome 4"/>
</dbReference>
<evidence type="ECO:0000256" key="3">
    <source>
        <dbReference type="ARBA" id="ARBA00014267"/>
    </source>
</evidence>
<comment type="subcellular location">
    <subcellularLocation>
        <location evidence="1">Secreted</location>
    </subcellularLocation>
</comment>
<dbReference type="Pfam" id="PF10208">
    <property type="entry name" value="ARMET_C"/>
    <property type="match status" value="1"/>
</dbReference>
<dbReference type="PANTHER" id="PTHR12990:SF5">
    <property type="entry name" value="MESENCEPHALIC ASTROCYTE-DERIVED NEUROTROPHIC FACTOR HOMOLOG"/>
    <property type="match status" value="1"/>
</dbReference>
<dbReference type="PROSITE" id="PS50015">
    <property type="entry name" value="SAP_B"/>
    <property type="match status" value="1"/>
</dbReference>
<reference evidence="11 12" key="1">
    <citation type="submission" date="2025-04" db="UniProtKB">
        <authorList>
            <consortium name="RefSeq"/>
        </authorList>
    </citation>
    <scope>IDENTIFICATION</scope>
</reference>
<dbReference type="SUPFAM" id="SSF68906">
    <property type="entry name" value="SAP domain"/>
    <property type="match status" value="1"/>
</dbReference>
<feature type="signal peptide" evidence="8">
    <location>
        <begin position="1"/>
        <end position="33"/>
    </location>
</feature>
<dbReference type="InterPro" id="IPR036361">
    <property type="entry name" value="SAP_dom_sf"/>
</dbReference>
<keyword evidence="5 8" id="KW-0732">Signal</keyword>
<dbReference type="RefSeq" id="XP_055881224.1">
    <property type="nucleotide sequence ID" value="XM_056025249.1"/>
</dbReference>
<evidence type="ECO:0000313" key="11">
    <source>
        <dbReference type="RefSeq" id="XP_055881224.1"/>
    </source>
</evidence>
<evidence type="ECO:0000256" key="1">
    <source>
        <dbReference type="ARBA" id="ARBA00004613"/>
    </source>
</evidence>
<feature type="domain" description="Saposin B-type" evidence="9">
    <location>
        <begin position="38"/>
        <end position="134"/>
    </location>
</feature>
<evidence type="ECO:0000256" key="5">
    <source>
        <dbReference type="ARBA" id="ARBA00022729"/>
    </source>
</evidence>
<proteinExistence type="inferred from homology"/>
<dbReference type="Gene3D" id="1.10.225.10">
    <property type="entry name" value="Saposin-like"/>
    <property type="match status" value="1"/>
</dbReference>
<comment type="similarity">
    <text evidence="2">Belongs to the ARMET family.</text>
</comment>
<feature type="chain" id="PRO_5044702715" description="Mesencephalic astrocyte-derived neurotrophic factor homolog" evidence="8">
    <location>
        <begin position="34"/>
        <end position="200"/>
    </location>
</feature>
<evidence type="ECO:0000256" key="2">
    <source>
        <dbReference type="ARBA" id="ARBA00005617"/>
    </source>
</evidence>
<dbReference type="InterPro" id="IPR019345">
    <property type="entry name" value="ARMET_C"/>
</dbReference>
<dbReference type="InterPro" id="IPR045333">
    <property type="entry name" value="ARMET-like"/>
</dbReference>
<dbReference type="PANTHER" id="PTHR12990">
    <property type="entry name" value="ARMET-LIKE PROTEIN"/>
    <property type="match status" value="1"/>
</dbReference>
<dbReference type="OrthoDB" id="5597848at2759"/>
<dbReference type="FunFam" id="1.10.225.10:FF:000003">
    <property type="entry name" value="Mesencephalic astrocyte-derived neurotrophic factor"/>
    <property type="match status" value="1"/>
</dbReference>
<keyword evidence="6" id="KW-1015">Disulfide bond</keyword>
<name>A0A9W3A1X5_BIOGL</name>
<evidence type="ECO:0000256" key="6">
    <source>
        <dbReference type="ARBA" id="ARBA00023157"/>
    </source>
</evidence>
<dbReference type="InterPro" id="IPR008139">
    <property type="entry name" value="SaposinB_dom"/>
</dbReference>
<dbReference type="GeneID" id="106058347"/>
<keyword evidence="4" id="KW-0964">Secreted</keyword>
<evidence type="ECO:0000313" key="10">
    <source>
        <dbReference type="Proteomes" id="UP001165740"/>
    </source>
</evidence>
<evidence type="ECO:0000256" key="4">
    <source>
        <dbReference type="ARBA" id="ARBA00022525"/>
    </source>
</evidence>
<dbReference type="InterPro" id="IPR045332">
    <property type="entry name" value="ARMET_N"/>
</dbReference>
<dbReference type="GO" id="GO:0005576">
    <property type="term" value="C:extracellular region"/>
    <property type="evidence" value="ECO:0007669"/>
    <property type="project" value="UniProtKB-SubCell"/>
</dbReference>
<dbReference type="OMA" id="EVCKGCA"/>
<dbReference type="AlphaFoldDB" id="A0A9W3A1X5"/>
<accession>A0A9W3A1X5</accession>
<sequence>MTMTTMTRSTVTTVSITITTVFLLLCIVHNNEAKKEKNERDCEVCIGTIEKFKKEISDELYGNTEKLEAAFRKFCKKFPNGGKENRFCYYVGGTEDAATGILSNLIKPLSYHLPANKICEKLKAMDAQICELRYDVKPDYTKLNKMKVGELKKILSNWGEDAACKGCAEKSDFIKKIRELMPKHEPEEWKKVEASGKEDL</sequence>
<keyword evidence="10" id="KW-1185">Reference proteome</keyword>
<gene>
    <name evidence="11 12" type="primary">LOC106058347</name>
</gene>
<organism evidence="10 12">
    <name type="scientific">Biomphalaria glabrata</name>
    <name type="common">Bloodfluke planorb</name>
    <name type="synonym">Freshwater snail</name>
    <dbReference type="NCBI Taxonomy" id="6526"/>
    <lineage>
        <taxon>Eukaryota</taxon>
        <taxon>Metazoa</taxon>
        <taxon>Spiralia</taxon>
        <taxon>Lophotrochozoa</taxon>
        <taxon>Mollusca</taxon>
        <taxon>Gastropoda</taxon>
        <taxon>Heterobranchia</taxon>
        <taxon>Euthyneura</taxon>
        <taxon>Panpulmonata</taxon>
        <taxon>Hygrophila</taxon>
        <taxon>Lymnaeoidea</taxon>
        <taxon>Planorbidae</taxon>
        <taxon>Biomphalaria</taxon>
    </lineage>
</organism>
<evidence type="ECO:0000256" key="8">
    <source>
        <dbReference type="SAM" id="SignalP"/>
    </source>
</evidence>
<dbReference type="RefSeq" id="XP_055881225.1">
    <property type="nucleotide sequence ID" value="XM_056025250.1"/>
</dbReference>
<evidence type="ECO:0000256" key="7">
    <source>
        <dbReference type="ARBA" id="ARBA00032923"/>
    </source>
</evidence>
<evidence type="ECO:0000313" key="12">
    <source>
        <dbReference type="RefSeq" id="XP_055881225.1"/>
    </source>
</evidence>